<evidence type="ECO:0000256" key="2">
    <source>
        <dbReference type="RuleBase" id="RU000461"/>
    </source>
</evidence>
<dbReference type="GO" id="GO:0016705">
    <property type="term" value="F:oxidoreductase activity, acting on paired donors, with incorporation or reduction of molecular oxygen"/>
    <property type="evidence" value="ECO:0007669"/>
    <property type="project" value="InterPro"/>
</dbReference>
<dbReference type="InterPro" id="IPR002397">
    <property type="entry name" value="Cyt_P450_B"/>
</dbReference>
<dbReference type="PRINTS" id="PR00359">
    <property type="entry name" value="BP450"/>
</dbReference>
<dbReference type="EMBL" id="BOOK01000023">
    <property type="protein sequence ID" value="GII01356.1"/>
    <property type="molecule type" value="Genomic_DNA"/>
</dbReference>
<dbReference type="GO" id="GO:0020037">
    <property type="term" value="F:heme binding"/>
    <property type="evidence" value="ECO:0007669"/>
    <property type="project" value="InterPro"/>
</dbReference>
<keyword evidence="2" id="KW-0560">Oxidoreductase</keyword>
<dbReference type="InterPro" id="IPR036396">
    <property type="entry name" value="Cyt_P450_sf"/>
</dbReference>
<dbReference type="Proteomes" id="UP000634476">
    <property type="component" value="Unassembled WGS sequence"/>
</dbReference>
<dbReference type="PROSITE" id="PS00086">
    <property type="entry name" value="CYTOCHROME_P450"/>
    <property type="match status" value="1"/>
</dbReference>
<dbReference type="Pfam" id="PF00067">
    <property type="entry name" value="p450"/>
    <property type="match status" value="2"/>
</dbReference>
<keyword evidence="2" id="KW-0503">Monooxygenase</keyword>
<dbReference type="RefSeq" id="WP_203875737.1">
    <property type="nucleotide sequence ID" value="NZ_BOOK01000023.1"/>
</dbReference>
<dbReference type="SUPFAM" id="SSF48264">
    <property type="entry name" value="Cytochrome P450"/>
    <property type="match status" value="1"/>
</dbReference>
<dbReference type="AlphaFoldDB" id="A0A8J3SX68"/>
<evidence type="ECO:0000313" key="3">
    <source>
        <dbReference type="EMBL" id="GII01356.1"/>
    </source>
</evidence>
<evidence type="ECO:0000256" key="1">
    <source>
        <dbReference type="ARBA" id="ARBA00010617"/>
    </source>
</evidence>
<comment type="similarity">
    <text evidence="1 2">Belongs to the cytochrome P450 family.</text>
</comment>
<keyword evidence="2" id="KW-0408">Iron</keyword>
<proteinExistence type="inferred from homology"/>
<keyword evidence="2" id="KW-0349">Heme</keyword>
<dbReference type="InterPro" id="IPR017972">
    <property type="entry name" value="Cyt_P450_CS"/>
</dbReference>
<organism evidence="3 4">
    <name type="scientific">Planobispora takensis</name>
    <dbReference type="NCBI Taxonomy" id="1367882"/>
    <lineage>
        <taxon>Bacteria</taxon>
        <taxon>Bacillati</taxon>
        <taxon>Actinomycetota</taxon>
        <taxon>Actinomycetes</taxon>
        <taxon>Streptosporangiales</taxon>
        <taxon>Streptosporangiaceae</taxon>
        <taxon>Planobispora</taxon>
    </lineage>
</organism>
<dbReference type="GO" id="GO:0004497">
    <property type="term" value="F:monooxygenase activity"/>
    <property type="evidence" value="ECO:0007669"/>
    <property type="project" value="UniProtKB-KW"/>
</dbReference>
<evidence type="ECO:0000313" key="4">
    <source>
        <dbReference type="Proteomes" id="UP000634476"/>
    </source>
</evidence>
<comment type="caution">
    <text evidence="3">The sequence shown here is derived from an EMBL/GenBank/DDBJ whole genome shotgun (WGS) entry which is preliminary data.</text>
</comment>
<reference evidence="3" key="1">
    <citation type="submission" date="2021-01" db="EMBL/GenBank/DDBJ databases">
        <title>Whole genome shotgun sequence of Planobispora takensis NBRC 109077.</title>
        <authorList>
            <person name="Komaki H."/>
            <person name="Tamura T."/>
        </authorList>
    </citation>
    <scope>NUCLEOTIDE SEQUENCE</scope>
    <source>
        <strain evidence="3">NBRC 109077</strain>
    </source>
</reference>
<keyword evidence="2" id="KW-0479">Metal-binding</keyword>
<dbReference type="GO" id="GO:0005506">
    <property type="term" value="F:iron ion binding"/>
    <property type="evidence" value="ECO:0007669"/>
    <property type="project" value="InterPro"/>
</dbReference>
<dbReference type="PANTHER" id="PTHR46696">
    <property type="entry name" value="P450, PUTATIVE (EUROFUNG)-RELATED"/>
    <property type="match status" value="1"/>
</dbReference>
<gene>
    <name evidence="3" type="ORF">Pta02_33640</name>
</gene>
<name>A0A8J3SX68_9ACTN</name>
<dbReference type="PRINTS" id="PR00385">
    <property type="entry name" value="P450"/>
</dbReference>
<dbReference type="PANTHER" id="PTHR46696:SF6">
    <property type="entry name" value="P450, PUTATIVE (EUROFUNG)-RELATED"/>
    <property type="match status" value="1"/>
</dbReference>
<keyword evidence="4" id="KW-1185">Reference proteome</keyword>
<dbReference type="Gene3D" id="1.10.630.10">
    <property type="entry name" value="Cytochrome P450"/>
    <property type="match status" value="1"/>
</dbReference>
<accession>A0A8J3SX68</accession>
<sequence length="403" mass="44084">MTIVTELDLPEFDYSAPDLTGEVYHRRLAEAAGRGWLAQGPLSYVVLDRESGEFFLRSRAAAFPGRQIAELFGAVTGRLWEQIDANILNQSGERHRRLRALVGPAFTPRAADRWRPAMRGFLQELWDAKATSCEFVGSVARPYPALTVAAVLGAPPQDAPRLHEWSDWVQRQFDVRALATELPRIERAVAEVYDYVEALLAERRTAPGDDLVSALLAAEEQGDRLSHAECVNLVLNVLAGGVDTTQAQLSHALRLFAGHPGQWALLADDPGLAARAVQEVLRYEPITPFTARICVEDVEHRGVVFPAGTIVAICAERGNRGIEAGEEFDITAERDPRILTFGAGAHYCLGANLARAELEEALAFLAPRMPDLAPDGEVGFGGVEGIYGLQSLPLRWSEPHGRP</sequence>
<protein>
    <submittedName>
        <fullName evidence="3">Cytochrome P450 hydroxylase</fullName>
    </submittedName>
</protein>
<dbReference type="InterPro" id="IPR001128">
    <property type="entry name" value="Cyt_P450"/>
</dbReference>